<dbReference type="GO" id="GO:0005634">
    <property type="term" value="C:nucleus"/>
    <property type="evidence" value="ECO:0007669"/>
    <property type="project" value="TreeGrafter"/>
</dbReference>
<dbReference type="PANTHER" id="PTHR28637:SF13">
    <property type="entry name" value="EXPRESSED PROTEIN"/>
    <property type="match status" value="1"/>
</dbReference>
<dbReference type="GO" id="GO:0071163">
    <property type="term" value="P:DNA replication preinitiation complex assembly"/>
    <property type="evidence" value="ECO:0007669"/>
    <property type="project" value="InterPro"/>
</dbReference>
<name>A0AAD6LK96_9ROSI</name>
<dbReference type="EMBL" id="JAQIZT010000017">
    <property type="protein sequence ID" value="KAJ6960861.1"/>
    <property type="molecule type" value="Genomic_DNA"/>
</dbReference>
<evidence type="ECO:0000313" key="1">
    <source>
        <dbReference type="EMBL" id="KAJ6960861.1"/>
    </source>
</evidence>
<gene>
    <name evidence="1" type="ORF">NC653_038769</name>
</gene>
<dbReference type="GO" id="GO:0000278">
    <property type="term" value="P:mitotic cell cycle"/>
    <property type="evidence" value="ECO:0007669"/>
    <property type="project" value="TreeGrafter"/>
</dbReference>
<sequence length="67" mass="7547">MFQSASLSPITKEELVHKIILNSLDSSLTGEIEENIGILEKQVPDWICRIPAPSGDVLYEWAYRTSL</sequence>
<organism evidence="1 2">
    <name type="scientific">Populus alba x Populus x berolinensis</name>
    <dbReference type="NCBI Taxonomy" id="444605"/>
    <lineage>
        <taxon>Eukaryota</taxon>
        <taxon>Viridiplantae</taxon>
        <taxon>Streptophyta</taxon>
        <taxon>Embryophyta</taxon>
        <taxon>Tracheophyta</taxon>
        <taxon>Spermatophyta</taxon>
        <taxon>Magnoliopsida</taxon>
        <taxon>eudicotyledons</taxon>
        <taxon>Gunneridae</taxon>
        <taxon>Pentapetalae</taxon>
        <taxon>rosids</taxon>
        <taxon>fabids</taxon>
        <taxon>Malpighiales</taxon>
        <taxon>Salicaceae</taxon>
        <taxon>Saliceae</taxon>
        <taxon>Populus</taxon>
    </lineage>
</organism>
<accession>A0AAD6LK96</accession>
<comment type="caution">
    <text evidence="1">The sequence shown here is derived from an EMBL/GenBank/DDBJ whole genome shotgun (WGS) entry which is preliminary data.</text>
</comment>
<dbReference type="GO" id="GO:0030174">
    <property type="term" value="P:regulation of DNA-templated DNA replication initiation"/>
    <property type="evidence" value="ECO:0007669"/>
    <property type="project" value="InterPro"/>
</dbReference>
<dbReference type="GO" id="GO:0070182">
    <property type="term" value="F:DNA polymerase binding"/>
    <property type="evidence" value="ECO:0007669"/>
    <property type="project" value="TreeGrafter"/>
</dbReference>
<evidence type="ECO:0000313" key="2">
    <source>
        <dbReference type="Proteomes" id="UP001164929"/>
    </source>
</evidence>
<keyword evidence="2" id="KW-1185">Reference proteome</keyword>
<dbReference type="InterPro" id="IPR038090">
    <property type="entry name" value="Cdt1_C_WH_dom_sf"/>
</dbReference>
<dbReference type="InterPro" id="IPR045173">
    <property type="entry name" value="Cdt1"/>
</dbReference>
<dbReference type="Gene3D" id="1.10.10.1420">
    <property type="entry name" value="DNA replication factor Cdt1, C-terminal WH domain"/>
    <property type="match status" value="1"/>
</dbReference>
<dbReference type="GO" id="GO:0000076">
    <property type="term" value="P:DNA replication checkpoint signaling"/>
    <property type="evidence" value="ECO:0007669"/>
    <property type="project" value="TreeGrafter"/>
</dbReference>
<dbReference type="GO" id="GO:0003677">
    <property type="term" value="F:DNA binding"/>
    <property type="evidence" value="ECO:0007669"/>
    <property type="project" value="InterPro"/>
</dbReference>
<reference evidence="1" key="1">
    <citation type="journal article" date="2023" name="Mol. Ecol. Resour.">
        <title>Chromosome-level genome assembly of a triploid poplar Populus alba 'Berolinensis'.</title>
        <authorList>
            <person name="Chen S."/>
            <person name="Yu Y."/>
            <person name="Wang X."/>
            <person name="Wang S."/>
            <person name="Zhang T."/>
            <person name="Zhou Y."/>
            <person name="He R."/>
            <person name="Meng N."/>
            <person name="Wang Y."/>
            <person name="Liu W."/>
            <person name="Liu Z."/>
            <person name="Liu J."/>
            <person name="Guo Q."/>
            <person name="Huang H."/>
            <person name="Sederoff R.R."/>
            <person name="Wang G."/>
            <person name="Qu G."/>
            <person name="Chen S."/>
        </authorList>
    </citation>
    <scope>NUCLEOTIDE SEQUENCE</scope>
    <source>
        <strain evidence="1">SC-2020</strain>
    </source>
</reference>
<protein>
    <submittedName>
        <fullName evidence="1">Uncharacterized protein</fullName>
    </submittedName>
</protein>
<dbReference type="AlphaFoldDB" id="A0AAD6LK96"/>
<dbReference type="PANTHER" id="PTHR28637">
    <property type="entry name" value="DNA REPLICATION FACTOR CDT1"/>
    <property type="match status" value="1"/>
</dbReference>
<dbReference type="Proteomes" id="UP001164929">
    <property type="component" value="Chromosome 17"/>
</dbReference>
<proteinExistence type="predicted"/>